<proteinExistence type="predicted"/>
<evidence type="ECO:0000259" key="1">
    <source>
        <dbReference type="SMART" id="SM00960"/>
    </source>
</evidence>
<evidence type="ECO:0000313" key="2">
    <source>
        <dbReference type="EMBL" id="XDQ00033.1"/>
    </source>
</evidence>
<gene>
    <name evidence="2" type="ORF">AB5J58_07535</name>
</gene>
<dbReference type="Gene3D" id="3.30.450.30">
    <property type="entry name" value="Dynein light chain 2a, cytoplasmic"/>
    <property type="match status" value="1"/>
</dbReference>
<name>A0AB39M513_9ACTN</name>
<dbReference type="RefSeq" id="WP_369186952.1">
    <property type="nucleotide sequence ID" value="NZ_CP163431.1"/>
</dbReference>
<dbReference type="Pfam" id="PF03259">
    <property type="entry name" value="Robl_LC7"/>
    <property type="match status" value="1"/>
</dbReference>
<dbReference type="AlphaFoldDB" id="A0AB39M513"/>
<dbReference type="SMART" id="SM00960">
    <property type="entry name" value="Robl_LC7"/>
    <property type="match status" value="1"/>
</dbReference>
<protein>
    <submittedName>
        <fullName evidence="2">Roadblock/LC7 domain-containing protein</fullName>
    </submittedName>
</protein>
<feature type="domain" description="Roadblock/LAMTOR2" evidence="1">
    <location>
        <begin position="12"/>
        <end position="102"/>
    </location>
</feature>
<organism evidence="2">
    <name type="scientific">Streptomyces sp. R08</name>
    <dbReference type="NCBI Taxonomy" id="3238624"/>
    <lineage>
        <taxon>Bacteria</taxon>
        <taxon>Bacillati</taxon>
        <taxon>Actinomycetota</taxon>
        <taxon>Actinomycetes</taxon>
        <taxon>Kitasatosporales</taxon>
        <taxon>Streptomycetaceae</taxon>
        <taxon>Streptomyces</taxon>
    </lineage>
</organism>
<dbReference type="EMBL" id="CP163431">
    <property type="protein sequence ID" value="XDQ00033.1"/>
    <property type="molecule type" value="Genomic_DNA"/>
</dbReference>
<reference evidence="2" key="1">
    <citation type="submission" date="2024-07" db="EMBL/GenBank/DDBJ databases">
        <authorList>
            <person name="Yu S.T."/>
        </authorList>
    </citation>
    <scope>NUCLEOTIDE SEQUENCE</scope>
    <source>
        <strain evidence="2">R08</strain>
    </source>
</reference>
<accession>A0AB39M513</accession>
<dbReference type="PANTHER" id="PTHR36222:SF1">
    <property type="entry name" value="SERINE PROTEASE INHIBITOR RV3364C"/>
    <property type="match status" value="1"/>
</dbReference>
<dbReference type="InterPro" id="IPR004942">
    <property type="entry name" value="Roadblock/LAMTOR2_dom"/>
</dbReference>
<dbReference type="SUPFAM" id="SSF103196">
    <property type="entry name" value="Roadblock/LC7 domain"/>
    <property type="match status" value="1"/>
</dbReference>
<dbReference type="InterPro" id="IPR053141">
    <property type="entry name" value="Mycobact_SerProt_Inhib_Rv3364c"/>
</dbReference>
<dbReference type="PANTHER" id="PTHR36222">
    <property type="entry name" value="SERINE PROTEASE INHIBITOR RV3364C"/>
    <property type="match status" value="1"/>
</dbReference>
<sequence>MTAPNTTHGGLAWLLDNLIERIAETLHAIVLSEDGLLVGASERLARDDAEQLAAISSGVHSLALGTSRHFGGGRVQQTVIEMDELFLFVTTAGGGARLAVLATAQVDVGTVGYEMTMVVRQVGQFLSAPPRFPEYSGAPFAGEHE</sequence>